<protein>
    <recommendedName>
        <fullName evidence="3">alanine--glyoxylate transaminase</fullName>
        <ecNumber evidence="3">2.6.1.44</ecNumber>
    </recommendedName>
</protein>
<evidence type="ECO:0000256" key="6">
    <source>
        <dbReference type="ARBA" id="ARBA00022898"/>
    </source>
</evidence>
<evidence type="ECO:0000256" key="5">
    <source>
        <dbReference type="ARBA" id="ARBA00022679"/>
    </source>
</evidence>
<evidence type="ECO:0000313" key="12">
    <source>
        <dbReference type="EMBL" id="CUS22738.1"/>
    </source>
</evidence>
<feature type="modified residue" description="N6-(pyridoxal phosphate)lysine" evidence="8">
    <location>
        <position position="193"/>
    </location>
</feature>
<dbReference type="PROSITE" id="PS00595">
    <property type="entry name" value="AA_TRANSFER_CLASS_5"/>
    <property type="match status" value="1"/>
</dbReference>
<evidence type="ECO:0000256" key="3">
    <source>
        <dbReference type="ARBA" id="ARBA00013049"/>
    </source>
</evidence>
<evidence type="ECO:0000256" key="7">
    <source>
        <dbReference type="PIRSR" id="PIRSR000524-1"/>
    </source>
</evidence>
<dbReference type="GO" id="GO:0019265">
    <property type="term" value="P:glycine biosynthetic process, by transamination of glyoxylate"/>
    <property type="evidence" value="ECO:0007669"/>
    <property type="project" value="TreeGrafter"/>
</dbReference>
<evidence type="ECO:0000256" key="4">
    <source>
        <dbReference type="ARBA" id="ARBA00022576"/>
    </source>
</evidence>
<keyword evidence="4" id="KW-0032">Aminotransferase</keyword>
<dbReference type="Gene3D" id="3.90.1150.10">
    <property type="entry name" value="Aspartate Aminotransferase, domain 1"/>
    <property type="match status" value="1"/>
</dbReference>
<accession>A0A0P1KRY8</accession>
<dbReference type="GO" id="GO:0008453">
    <property type="term" value="F:alanine-glyoxylate transaminase activity"/>
    <property type="evidence" value="ECO:0007669"/>
    <property type="project" value="UniProtKB-EC"/>
</dbReference>
<sequence>MSTDILLIPGPIVISKRVQDALGTPSVAHTCPEFVATFSDALKNTRQLFKAGASAQPVVLAGSGTLGWDITASNLICPDEKALVLSTGFFSDSFADCLTAYGAKVNKLDAPLGDVVPLEEVRSALKKDAYKLITITHVDTSTAVLSDVKSICEVVKEVSPETLIVVDAVCSAGCEALEFDAWGIDYALTASQKAVGAPPGLSISMLSQRATHVALQKAEQRMFFASLKRWIPIMQNYENRQASYFATPAVQLVNALKESTGEILEYGLDKRIEKHRKVSEWFKSQLTEAMGLELVSVNDAVSAHGLTAVYVKDPPAAISTLKSKGIVIAGGIHKDIKGEYIRVGHMGESVCNDSLQHLQKCIEALKQVAL</sequence>
<dbReference type="EC" id="2.6.1.44" evidence="3"/>
<dbReference type="EMBL" id="LN890530">
    <property type="protein sequence ID" value="CUS22738.1"/>
    <property type="molecule type" value="Genomic_DNA"/>
</dbReference>
<dbReference type="InterPro" id="IPR000192">
    <property type="entry name" value="Aminotrans_V_dom"/>
</dbReference>
<keyword evidence="6 8" id="KW-0663">Pyridoxal phosphate</keyword>
<evidence type="ECO:0000256" key="1">
    <source>
        <dbReference type="ARBA" id="ARBA00001933"/>
    </source>
</evidence>
<dbReference type="PANTHER" id="PTHR21152">
    <property type="entry name" value="AMINOTRANSFERASE CLASS V"/>
    <property type="match status" value="1"/>
</dbReference>
<dbReference type="Gene3D" id="3.40.640.10">
    <property type="entry name" value="Type I PLP-dependent aspartate aminotransferase-like (Major domain)"/>
    <property type="match status" value="1"/>
</dbReference>
<evidence type="ECO:0000256" key="8">
    <source>
        <dbReference type="PIRSR" id="PIRSR000524-50"/>
    </source>
</evidence>
<dbReference type="InterPro" id="IPR015421">
    <property type="entry name" value="PyrdxlP-dep_Trfase_major"/>
</dbReference>
<comment type="cofactor">
    <cofactor evidence="1 8 10">
        <name>pyridoxal 5'-phosphate</name>
        <dbReference type="ChEBI" id="CHEBI:597326"/>
    </cofactor>
</comment>
<keyword evidence="13" id="KW-1185">Reference proteome</keyword>
<feature type="domain" description="Aminotransferase class V" evidence="11">
    <location>
        <begin position="28"/>
        <end position="333"/>
    </location>
</feature>
<dbReference type="GO" id="GO:0004760">
    <property type="term" value="F:L-serine-pyruvate transaminase activity"/>
    <property type="evidence" value="ECO:0007669"/>
    <property type="project" value="TreeGrafter"/>
</dbReference>
<proteinExistence type="inferred from homology"/>
<keyword evidence="5" id="KW-0808">Transferase</keyword>
<dbReference type="InterPro" id="IPR015422">
    <property type="entry name" value="PyrdxlP-dep_Trfase_small"/>
</dbReference>
<dbReference type="PANTHER" id="PTHR21152:SF24">
    <property type="entry name" value="ALANINE--GLYOXYLATE AMINOTRANSFERASE 1"/>
    <property type="match status" value="1"/>
</dbReference>
<dbReference type="Pfam" id="PF00266">
    <property type="entry name" value="Aminotran_5"/>
    <property type="match status" value="1"/>
</dbReference>
<name>A0A0P1KRY8_9SACH</name>
<dbReference type="PIRSF" id="PIRSF000524">
    <property type="entry name" value="SPT"/>
    <property type="match status" value="1"/>
</dbReference>
<dbReference type="InterPro" id="IPR020578">
    <property type="entry name" value="Aminotrans_V_PyrdxlP_BS"/>
</dbReference>
<evidence type="ECO:0000256" key="9">
    <source>
        <dbReference type="RuleBase" id="RU004075"/>
    </source>
</evidence>
<feature type="binding site" evidence="7">
    <location>
        <position position="342"/>
    </location>
    <ligand>
        <name>substrate</name>
    </ligand>
</feature>
<organism evidence="12 13">
    <name type="scientific">Lachancea quebecensis</name>
    <dbReference type="NCBI Taxonomy" id="1654605"/>
    <lineage>
        <taxon>Eukaryota</taxon>
        <taxon>Fungi</taxon>
        <taxon>Dikarya</taxon>
        <taxon>Ascomycota</taxon>
        <taxon>Saccharomycotina</taxon>
        <taxon>Saccharomycetes</taxon>
        <taxon>Saccharomycetales</taxon>
        <taxon>Saccharomycetaceae</taxon>
        <taxon>Lachancea</taxon>
    </lineage>
</organism>
<dbReference type="Proteomes" id="UP000236544">
    <property type="component" value="Unassembled WGS sequence"/>
</dbReference>
<dbReference type="GO" id="GO:0005777">
    <property type="term" value="C:peroxisome"/>
    <property type="evidence" value="ECO:0007669"/>
    <property type="project" value="TreeGrafter"/>
</dbReference>
<gene>
    <name evidence="12" type="ORF">LAQU0_S06e04918g</name>
</gene>
<dbReference type="FunFam" id="3.40.640.10:FF:000027">
    <property type="entry name" value="Serine--pyruvate aminotransferase, mitochondrial"/>
    <property type="match status" value="1"/>
</dbReference>
<dbReference type="SUPFAM" id="SSF53383">
    <property type="entry name" value="PLP-dependent transferases"/>
    <property type="match status" value="1"/>
</dbReference>
<dbReference type="AlphaFoldDB" id="A0A0P1KRY8"/>
<dbReference type="InterPro" id="IPR015424">
    <property type="entry name" value="PyrdxlP-dep_Trfase"/>
</dbReference>
<evidence type="ECO:0000313" key="13">
    <source>
        <dbReference type="Proteomes" id="UP000236544"/>
    </source>
</evidence>
<comment type="similarity">
    <text evidence="2 9">Belongs to the class-V pyridoxal-phosphate-dependent aminotransferase family.</text>
</comment>
<evidence type="ECO:0000256" key="2">
    <source>
        <dbReference type="ARBA" id="ARBA00009236"/>
    </source>
</evidence>
<evidence type="ECO:0000256" key="10">
    <source>
        <dbReference type="RuleBase" id="RU004504"/>
    </source>
</evidence>
<evidence type="ECO:0000259" key="11">
    <source>
        <dbReference type="Pfam" id="PF00266"/>
    </source>
</evidence>
<dbReference type="FunFam" id="3.90.1150.10:FF:000049">
    <property type="entry name" value="Alanine-glyoxylate aminotransferase 1"/>
    <property type="match status" value="1"/>
</dbReference>
<reference evidence="13" key="1">
    <citation type="submission" date="2015-10" db="EMBL/GenBank/DDBJ databases">
        <authorList>
            <person name="Devillers H."/>
        </authorList>
    </citation>
    <scope>NUCLEOTIDE SEQUENCE [LARGE SCALE GENOMIC DNA]</scope>
</reference>
<dbReference type="InterPro" id="IPR024169">
    <property type="entry name" value="SP_NH2Trfase/AEP_transaminase"/>
</dbReference>
<dbReference type="OrthoDB" id="7403325at2759"/>